<gene>
    <name evidence="1" type="ORF">LSINAPIS_LOCUS11610</name>
</gene>
<evidence type="ECO:0000313" key="1">
    <source>
        <dbReference type="EMBL" id="VVD01118.1"/>
    </source>
</evidence>
<protein>
    <submittedName>
        <fullName evidence="1">Uncharacterized protein</fullName>
    </submittedName>
</protein>
<dbReference type="AlphaFoldDB" id="A0A5E4QV43"/>
<reference evidence="1 2" key="1">
    <citation type="submission" date="2017-07" db="EMBL/GenBank/DDBJ databases">
        <authorList>
            <person name="Talla V."/>
            <person name="Backstrom N."/>
        </authorList>
    </citation>
    <scope>NUCLEOTIDE SEQUENCE [LARGE SCALE GENOMIC DNA]</scope>
</reference>
<name>A0A5E4QV43_9NEOP</name>
<proteinExistence type="predicted"/>
<evidence type="ECO:0000313" key="2">
    <source>
        <dbReference type="Proteomes" id="UP000324832"/>
    </source>
</evidence>
<organism evidence="1 2">
    <name type="scientific">Leptidea sinapis</name>
    <dbReference type="NCBI Taxonomy" id="189913"/>
    <lineage>
        <taxon>Eukaryota</taxon>
        <taxon>Metazoa</taxon>
        <taxon>Ecdysozoa</taxon>
        <taxon>Arthropoda</taxon>
        <taxon>Hexapoda</taxon>
        <taxon>Insecta</taxon>
        <taxon>Pterygota</taxon>
        <taxon>Neoptera</taxon>
        <taxon>Endopterygota</taxon>
        <taxon>Lepidoptera</taxon>
        <taxon>Glossata</taxon>
        <taxon>Ditrysia</taxon>
        <taxon>Papilionoidea</taxon>
        <taxon>Pieridae</taxon>
        <taxon>Dismorphiinae</taxon>
        <taxon>Leptidea</taxon>
    </lineage>
</organism>
<dbReference type="EMBL" id="FZQP02005188">
    <property type="protein sequence ID" value="VVD01118.1"/>
    <property type="molecule type" value="Genomic_DNA"/>
</dbReference>
<dbReference type="Proteomes" id="UP000324832">
    <property type="component" value="Unassembled WGS sequence"/>
</dbReference>
<keyword evidence="2" id="KW-1185">Reference proteome</keyword>
<accession>A0A5E4QV43</accession>
<sequence length="176" mass="19146">MIKQHWGVTPDYGSSRAIEGMEASATIAVIAYHHHYPLVSGSAAQLSETTYVEVPAEPPQPPQPTIASLAAARSVTPDTLLRTAALGLHDPPAVAPHLKFGILVSLALATVFMAGAKIGDDNPKICVEPFTTPIEKNAFDDVEQRYIRLFIFITHKNMNQRQYMSFFGCGPEITVD</sequence>